<accession>A0A5Q6RX17</accession>
<name>A0A5Q6RX17_9ACTN</name>
<evidence type="ECO:0000313" key="8">
    <source>
        <dbReference type="EMBL" id="KAA1422622.1"/>
    </source>
</evidence>
<evidence type="ECO:0000256" key="4">
    <source>
        <dbReference type="ARBA" id="ARBA00022777"/>
    </source>
</evidence>
<dbReference type="GO" id="GO:0008804">
    <property type="term" value="F:carbamate kinase activity"/>
    <property type="evidence" value="ECO:0007669"/>
    <property type="project" value="UniProtKB-EC"/>
</dbReference>
<gene>
    <name evidence="8" type="ORF">FE697_010545</name>
</gene>
<dbReference type="AlphaFoldDB" id="A0A5Q6RX17"/>
<comment type="caution">
    <text evidence="8">The sequence shown here is derived from an EMBL/GenBank/DDBJ whole genome shotgun (WGS) entry which is preliminary data.</text>
</comment>
<dbReference type="Proteomes" id="UP000307768">
    <property type="component" value="Unassembled WGS sequence"/>
</dbReference>
<comment type="catalytic activity">
    <reaction evidence="5">
        <text>hydrogencarbonate + NH4(+) + ATP = carbamoyl phosphate + ADP + H2O + H(+)</text>
        <dbReference type="Rhea" id="RHEA:10152"/>
        <dbReference type="ChEBI" id="CHEBI:15377"/>
        <dbReference type="ChEBI" id="CHEBI:15378"/>
        <dbReference type="ChEBI" id="CHEBI:17544"/>
        <dbReference type="ChEBI" id="CHEBI:28938"/>
        <dbReference type="ChEBI" id="CHEBI:30616"/>
        <dbReference type="ChEBI" id="CHEBI:58228"/>
        <dbReference type="ChEBI" id="CHEBI:456216"/>
        <dbReference type="EC" id="2.7.2.2"/>
    </reaction>
</comment>
<dbReference type="Gene3D" id="3.40.1160.10">
    <property type="entry name" value="Acetylglutamate kinase-like"/>
    <property type="match status" value="1"/>
</dbReference>
<proteinExistence type="inferred from homology"/>
<dbReference type="SUPFAM" id="SSF53633">
    <property type="entry name" value="Carbamate kinase-like"/>
    <property type="match status" value="1"/>
</dbReference>
<sequence>MRLVIALGGNAMTSPDGSARPEDQRAAIVEAMRSVADLVEAGHEIVLTHGNGPQVGNLLLKNELAAAVVPPVPLDWCVAQTQATIGRLVLDALDDELAGRGHESRTAVVVTRTLVDADDPGFLVPSKPIGRYASAEEAAAMRVHGQHWTEVPGRGWRRSVASPEPRVILEVGTARSLLADGYVVVCAGGGGIPTVREDGRYAGVEAVIDKDLTAALLAAQIDADQLVIATDVEAAVVGFGTPDAQPLGAVDLAEVRRLATTGAFAAGSMGPKVEAVARFVEHTGRPGTITSLARIADAVAGQAGTRVVAASLPTPEPAP</sequence>
<dbReference type="PANTHER" id="PTHR30409:SF1">
    <property type="entry name" value="CARBAMATE KINASE-RELATED"/>
    <property type="match status" value="1"/>
</dbReference>
<evidence type="ECO:0000313" key="9">
    <source>
        <dbReference type="Proteomes" id="UP000307768"/>
    </source>
</evidence>
<dbReference type="OrthoDB" id="9766717at2"/>
<dbReference type="InterPro" id="IPR001048">
    <property type="entry name" value="Asp/Glu/Uridylate_kinase"/>
</dbReference>
<evidence type="ECO:0000256" key="2">
    <source>
        <dbReference type="ARBA" id="ARBA00013070"/>
    </source>
</evidence>
<comment type="similarity">
    <text evidence="1 6">Belongs to the carbamate kinase family.</text>
</comment>
<reference evidence="8 9" key="1">
    <citation type="submission" date="2019-09" db="EMBL/GenBank/DDBJ databases">
        <title>Mumia zhuanghuii sp. nov. isolated from the intestinal contents of plateau pika (Ochotona curzoniae) in the Qinghai-Tibet plateau of China.</title>
        <authorList>
            <person name="Tian Z."/>
        </authorList>
    </citation>
    <scope>NUCLEOTIDE SEQUENCE [LARGE SCALE GENOMIC DNA]</scope>
    <source>
        <strain evidence="9">350</strain>
    </source>
</reference>
<dbReference type="Pfam" id="PF00696">
    <property type="entry name" value="AA_kinase"/>
    <property type="match status" value="1"/>
</dbReference>
<dbReference type="GO" id="GO:0019546">
    <property type="term" value="P:L-arginine deiminase pathway"/>
    <property type="evidence" value="ECO:0007669"/>
    <property type="project" value="TreeGrafter"/>
</dbReference>
<evidence type="ECO:0000256" key="3">
    <source>
        <dbReference type="ARBA" id="ARBA00022679"/>
    </source>
</evidence>
<evidence type="ECO:0000256" key="6">
    <source>
        <dbReference type="PIRNR" id="PIRNR000723"/>
    </source>
</evidence>
<protein>
    <recommendedName>
        <fullName evidence="2 6">Carbamate kinase</fullName>
    </recommendedName>
</protein>
<organism evidence="8 9">
    <name type="scientific">Mumia zhuanghuii</name>
    <dbReference type="NCBI Taxonomy" id="2585211"/>
    <lineage>
        <taxon>Bacteria</taxon>
        <taxon>Bacillati</taxon>
        <taxon>Actinomycetota</taxon>
        <taxon>Actinomycetes</taxon>
        <taxon>Propionibacteriales</taxon>
        <taxon>Nocardioidaceae</taxon>
        <taxon>Mumia</taxon>
    </lineage>
</organism>
<dbReference type="InterPro" id="IPR036393">
    <property type="entry name" value="AceGlu_kinase-like_sf"/>
</dbReference>
<dbReference type="InterPro" id="IPR003964">
    <property type="entry name" value="Carb_kinase"/>
</dbReference>
<dbReference type="RefSeq" id="WP_149769572.1">
    <property type="nucleotide sequence ID" value="NZ_VDFQ02000003.1"/>
</dbReference>
<dbReference type="FunFam" id="3.40.1160.10:FF:000007">
    <property type="entry name" value="Carbamate kinase"/>
    <property type="match status" value="1"/>
</dbReference>
<evidence type="ECO:0000259" key="7">
    <source>
        <dbReference type="Pfam" id="PF00696"/>
    </source>
</evidence>
<feature type="domain" description="Aspartate/glutamate/uridylate kinase" evidence="7">
    <location>
        <begin position="1"/>
        <end position="290"/>
    </location>
</feature>
<dbReference type="NCBIfam" id="NF009007">
    <property type="entry name" value="PRK12352.1"/>
    <property type="match status" value="1"/>
</dbReference>
<evidence type="ECO:0000256" key="1">
    <source>
        <dbReference type="ARBA" id="ARBA00011066"/>
    </source>
</evidence>
<dbReference type="CDD" id="cd04235">
    <property type="entry name" value="AAK_CK"/>
    <property type="match status" value="1"/>
</dbReference>
<dbReference type="GO" id="GO:0005829">
    <property type="term" value="C:cytosol"/>
    <property type="evidence" value="ECO:0007669"/>
    <property type="project" value="TreeGrafter"/>
</dbReference>
<keyword evidence="3 6" id="KW-0808">Transferase</keyword>
<dbReference type="PRINTS" id="PR01469">
    <property type="entry name" value="CARBMTKINASE"/>
</dbReference>
<keyword evidence="4 6" id="KW-0418">Kinase</keyword>
<dbReference type="EMBL" id="VDFQ02000003">
    <property type="protein sequence ID" value="KAA1422622.1"/>
    <property type="molecule type" value="Genomic_DNA"/>
</dbReference>
<dbReference type="PIRSF" id="PIRSF000723">
    <property type="entry name" value="Carbamate_kin"/>
    <property type="match status" value="1"/>
</dbReference>
<dbReference type="PANTHER" id="PTHR30409">
    <property type="entry name" value="CARBAMATE KINASE"/>
    <property type="match status" value="1"/>
</dbReference>
<evidence type="ECO:0000256" key="5">
    <source>
        <dbReference type="ARBA" id="ARBA00048467"/>
    </source>
</evidence>